<sequence>MASSFLRTGLMDCAFTHQFVGVILRDYARRIWVESS</sequence>
<dbReference type="STRING" id="420953.SAMN05192543_11721"/>
<name>A0A1I3W968_9BURK</name>
<dbReference type="EMBL" id="FOQU01000017">
    <property type="protein sequence ID" value="SFK04045.1"/>
    <property type="molecule type" value="Genomic_DNA"/>
</dbReference>
<protein>
    <submittedName>
        <fullName evidence="1">Uncharacterized protein</fullName>
    </submittedName>
</protein>
<accession>A0A1I3W968</accession>
<evidence type="ECO:0000313" key="1">
    <source>
        <dbReference type="EMBL" id="SFK04045.1"/>
    </source>
</evidence>
<evidence type="ECO:0000313" key="2">
    <source>
        <dbReference type="Proteomes" id="UP000199548"/>
    </source>
</evidence>
<reference evidence="1 2" key="1">
    <citation type="submission" date="2016-10" db="EMBL/GenBank/DDBJ databases">
        <authorList>
            <person name="de Groot N.N."/>
        </authorList>
    </citation>
    <scope>NUCLEOTIDE SEQUENCE [LARGE SCALE GENOMIC DNA]</scope>
    <source>
        <strain evidence="1 2">LMG 23650</strain>
    </source>
</reference>
<proteinExistence type="predicted"/>
<keyword evidence="2" id="KW-1185">Reference proteome</keyword>
<dbReference type="AlphaFoldDB" id="A0A1I3W968"/>
<gene>
    <name evidence="1" type="ORF">SAMN05192543_11721</name>
</gene>
<dbReference type="Proteomes" id="UP000199548">
    <property type="component" value="Unassembled WGS sequence"/>
</dbReference>
<organism evidence="1 2">
    <name type="scientific">Paraburkholderia megapolitana</name>
    <dbReference type="NCBI Taxonomy" id="420953"/>
    <lineage>
        <taxon>Bacteria</taxon>
        <taxon>Pseudomonadati</taxon>
        <taxon>Pseudomonadota</taxon>
        <taxon>Betaproteobacteria</taxon>
        <taxon>Burkholderiales</taxon>
        <taxon>Burkholderiaceae</taxon>
        <taxon>Paraburkholderia</taxon>
    </lineage>
</organism>